<evidence type="ECO:0000313" key="3">
    <source>
        <dbReference type="EMBL" id="ODQ65342.1"/>
    </source>
</evidence>
<dbReference type="OrthoDB" id="5415592at2759"/>
<accession>A0A1E3PK69</accession>
<evidence type="ECO:0000256" key="2">
    <source>
        <dbReference type="SAM" id="SignalP"/>
    </source>
</evidence>
<name>A0A1E3PK69_9ASCO</name>
<feature type="compositionally biased region" description="Polar residues" evidence="1">
    <location>
        <begin position="184"/>
        <end position="195"/>
    </location>
</feature>
<dbReference type="AlphaFoldDB" id="A0A1E3PK69"/>
<dbReference type="STRING" id="857566.A0A1E3PK69"/>
<organism evidence="3 4">
    <name type="scientific">Nadsonia fulvescens var. elongata DSM 6958</name>
    <dbReference type="NCBI Taxonomy" id="857566"/>
    <lineage>
        <taxon>Eukaryota</taxon>
        <taxon>Fungi</taxon>
        <taxon>Dikarya</taxon>
        <taxon>Ascomycota</taxon>
        <taxon>Saccharomycotina</taxon>
        <taxon>Dipodascomycetes</taxon>
        <taxon>Dipodascales</taxon>
        <taxon>Dipodascales incertae sedis</taxon>
        <taxon>Nadsonia</taxon>
    </lineage>
</organism>
<feature type="region of interest" description="Disordered" evidence="1">
    <location>
        <begin position="178"/>
        <end position="199"/>
    </location>
</feature>
<evidence type="ECO:0000256" key="1">
    <source>
        <dbReference type="SAM" id="MobiDB-lite"/>
    </source>
</evidence>
<evidence type="ECO:0000313" key="4">
    <source>
        <dbReference type="Proteomes" id="UP000095009"/>
    </source>
</evidence>
<reference evidence="3 4" key="1">
    <citation type="journal article" date="2016" name="Proc. Natl. Acad. Sci. U.S.A.">
        <title>Comparative genomics of biotechnologically important yeasts.</title>
        <authorList>
            <person name="Riley R."/>
            <person name="Haridas S."/>
            <person name="Wolfe K.H."/>
            <person name="Lopes M.R."/>
            <person name="Hittinger C.T."/>
            <person name="Goeker M."/>
            <person name="Salamov A.A."/>
            <person name="Wisecaver J.H."/>
            <person name="Long T.M."/>
            <person name="Calvey C.H."/>
            <person name="Aerts A.L."/>
            <person name="Barry K.W."/>
            <person name="Choi C."/>
            <person name="Clum A."/>
            <person name="Coughlan A.Y."/>
            <person name="Deshpande S."/>
            <person name="Douglass A.P."/>
            <person name="Hanson S.J."/>
            <person name="Klenk H.-P."/>
            <person name="LaButti K.M."/>
            <person name="Lapidus A."/>
            <person name="Lindquist E.A."/>
            <person name="Lipzen A.M."/>
            <person name="Meier-Kolthoff J.P."/>
            <person name="Ohm R.A."/>
            <person name="Otillar R.P."/>
            <person name="Pangilinan J.L."/>
            <person name="Peng Y."/>
            <person name="Rokas A."/>
            <person name="Rosa C.A."/>
            <person name="Scheuner C."/>
            <person name="Sibirny A.A."/>
            <person name="Slot J.C."/>
            <person name="Stielow J.B."/>
            <person name="Sun H."/>
            <person name="Kurtzman C.P."/>
            <person name="Blackwell M."/>
            <person name="Grigoriev I.V."/>
            <person name="Jeffries T.W."/>
        </authorList>
    </citation>
    <scope>NUCLEOTIDE SEQUENCE [LARGE SCALE GENOMIC DNA]</scope>
    <source>
        <strain evidence="3 4">DSM 6958</strain>
    </source>
</reference>
<proteinExistence type="predicted"/>
<feature type="signal peptide" evidence="2">
    <location>
        <begin position="1"/>
        <end position="22"/>
    </location>
</feature>
<evidence type="ECO:0008006" key="5">
    <source>
        <dbReference type="Google" id="ProtNLM"/>
    </source>
</evidence>
<gene>
    <name evidence="3" type="ORF">NADFUDRAFT_51937</name>
</gene>
<feature type="chain" id="PRO_5009133881" description="Cell wall protein PhiA" evidence="2">
    <location>
        <begin position="23"/>
        <end position="333"/>
    </location>
</feature>
<protein>
    <recommendedName>
        <fullName evidence="5">Cell wall protein PhiA</fullName>
    </recommendedName>
</protein>
<sequence length="333" mass="35058">MKFSTLLSAATAASSYIGFASAAPVTNFKRADSEYFSVITTHSASPVHLRGVVVKDNGLYLSSSGTPFVGRIDAKGGLAVGGTNSFVSTGDQGALVVGDAVTTFWARDGNSLKLNGEAYGLACPQDNGDYKLYWAKDTQPCSNGLGVSFYSSDTKAPAESEKPTETQGACSIVWVHSSEDESENSAATPEATSKSETTKPADTEKFGLISIRSGSDLQYLTVNIYRGTFYLGPSGGSDFEATIQDGELVYINGANQPIYGYVYEENSQIAFSENKDQSKAVWSVEDGNLALDGKQNAIACPAAQAGIYQVYWASNGFTCEGGLGVALKVQPSA</sequence>
<keyword evidence="2" id="KW-0732">Signal</keyword>
<dbReference type="Proteomes" id="UP000095009">
    <property type="component" value="Unassembled WGS sequence"/>
</dbReference>
<dbReference type="EMBL" id="KV454410">
    <property type="protein sequence ID" value="ODQ65342.1"/>
    <property type="molecule type" value="Genomic_DNA"/>
</dbReference>
<keyword evidence="4" id="KW-1185">Reference proteome</keyword>